<dbReference type="Proteomes" id="UP000266005">
    <property type="component" value="Unassembled WGS sequence"/>
</dbReference>
<reference evidence="3" key="1">
    <citation type="submission" date="2018-08" db="EMBL/GenBank/DDBJ databases">
        <title>Mucilaginibacter sp. MYSH2.</title>
        <authorList>
            <person name="Seo T."/>
        </authorList>
    </citation>
    <scope>NUCLEOTIDE SEQUENCE [LARGE SCALE GENOMIC DNA]</scope>
    <source>
        <strain evidence="3">KIRAN</strain>
    </source>
</reference>
<dbReference type="GO" id="GO:0016740">
    <property type="term" value="F:transferase activity"/>
    <property type="evidence" value="ECO:0007669"/>
    <property type="project" value="UniProtKB-KW"/>
</dbReference>
<keyword evidence="3" id="KW-1185">Reference proteome</keyword>
<feature type="domain" description="BioF2-like acetyltransferase" evidence="1">
    <location>
        <begin position="190"/>
        <end position="332"/>
    </location>
</feature>
<evidence type="ECO:0000313" key="2">
    <source>
        <dbReference type="EMBL" id="RIJ42045.1"/>
    </source>
</evidence>
<protein>
    <submittedName>
        <fullName evidence="2">GNAT family N-acetyltransferase</fullName>
    </submittedName>
</protein>
<dbReference type="AlphaFoldDB" id="A0A399SJV9"/>
<proteinExistence type="predicted"/>
<keyword evidence="2" id="KW-0808">Transferase</keyword>
<comment type="caution">
    <text evidence="2">The sequence shown here is derived from an EMBL/GenBank/DDBJ whole genome shotgun (WGS) entry which is preliminary data.</text>
</comment>
<accession>A0A399SJV9</accession>
<evidence type="ECO:0000259" key="1">
    <source>
        <dbReference type="Pfam" id="PF13480"/>
    </source>
</evidence>
<sequence>MSQSNQISSMSILALTDSSTGTISGIKVLLGKEAESRLASKSFIKKWDALYENCPWATVFQSSKLLTTWFQCFKDAYHSILIFEEQEDKLTGLLILVQDIGKSKISVAGCTEAEYQTWLAEGDQYTGFIENALTSLRSHFPKSEVHFTNIPANTPLEWVSRAKWSKVCELTAFQRPVMNLNKADAPKLFRKQQFREKRNRLKRLGELSFEHITSLDRFVTVLPELMDQFDFRKGARYNVLYFRNKPAGKRYLIELFKQGLLHATILKLNDEIIASIVGQIDGKSVCLGGINTHSPCYGLLSPGYVHFLMLGQHLLAEGYELFDLTPGNDPYKWRIANDQDVVHSLCFSSPKKTFVKKRVVNPLMDFAKANLSKRGVDIRDLKETMLKALERINKNKVNGMASIITSILPYKRNNKQTAIYRYDPSSSVAKNSVIVELNSFASLLDFDQHSSRITRWEFLNEAMQRFENGAKAHTYVKNGRLLCCVWQAGNTEVLENVLGAEALDAQQQHICLVDGFYLHAALQANLESVIKSIMEKVKAGKQSTCIYATLSGSDKKLGRELERAGFKPLI</sequence>
<dbReference type="InterPro" id="IPR038740">
    <property type="entry name" value="BioF2-like_GNAT_dom"/>
</dbReference>
<dbReference type="InterPro" id="IPR016181">
    <property type="entry name" value="Acyl_CoA_acyltransferase"/>
</dbReference>
<dbReference type="SUPFAM" id="SSF55729">
    <property type="entry name" value="Acyl-CoA N-acyltransferases (Nat)"/>
    <property type="match status" value="1"/>
</dbReference>
<name>A0A399SJV9_9BACT</name>
<organism evidence="2 3">
    <name type="scientific">Pontibacter oryzae</name>
    <dbReference type="NCBI Taxonomy" id="2304593"/>
    <lineage>
        <taxon>Bacteria</taxon>
        <taxon>Pseudomonadati</taxon>
        <taxon>Bacteroidota</taxon>
        <taxon>Cytophagia</taxon>
        <taxon>Cytophagales</taxon>
        <taxon>Hymenobacteraceae</taxon>
        <taxon>Pontibacter</taxon>
    </lineage>
</organism>
<evidence type="ECO:0000313" key="3">
    <source>
        <dbReference type="Proteomes" id="UP000266005"/>
    </source>
</evidence>
<dbReference type="EMBL" id="QWGE01000002">
    <property type="protein sequence ID" value="RIJ42045.1"/>
    <property type="molecule type" value="Genomic_DNA"/>
</dbReference>
<gene>
    <name evidence="2" type="ORF">D1627_08600</name>
</gene>
<dbReference type="Pfam" id="PF13480">
    <property type="entry name" value="Acetyltransf_6"/>
    <property type="match status" value="1"/>
</dbReference>